<reference evidence="1 2" key="1">
    <citation type="journal article" date="2022" name="DNA Res.">
        <title>Chromosomal-level genome assembly of the orchid tree Bauhinia variegata (Leguminosae; Cercidoideae) supports the allotetraploid origin hypothesis of Bauhinia.</title>
        <authorList>
            <person name="Zhong Y."/>
            <person name="Chen Y."/>
            <person name="Zheng D."/>
            <person name="Pang J."/>
            <person name="Liu Y."/>
            <person name="Luo S."/>
            <person name="Meng S."/>
            <person name="Qian L."/>
            <person name="Wei D."/>
            <person name="Dai S."/>
            <person name="Zhou R."/>
        </authorList>
    </citation>
    <scope>NUCLEOTIDE SEQUENCE [LARGE SCALE GENOMIC DNA]</scope>
    <source>
        <strain evidence="1">BV-YZ2020</strain>
    </source>
</reference>
<dbReference type="EMBL" id="CM039432">
    <property type="protein sequence ID" value="KAI4333407.1"/>
    <property type="molecule type" value="Genomic_DNA"/>
</dbReference>
<comment type="caution">
    <text evidence="1">The sequence shown here is derived from an EMBL/GenBank/DDBJ whole genome shotgun (WGS) entry which is preliminary data.</text>
</comment>
<proteinExistence type="predicted"/>
<organism evidence="1 2">
    <name type="scientific">Bauhinia variegata</name>
    <name type="common">Purple orchid tree</name>
    <name type="synonym">Phanera variegata</name>
    <dbReference type="NCBI Taxonomy" id="167791"/>
    <lineage>
        <taxon>Eukaryota</taxon>
        <taxon>Viridiplantae</taxon>
        <taxon>Streptophyta</taxon>
        <taxon>Embryophyta</taxon>
        <taxon>Tracheophyta</taxon>
        <taxon>Spermatophyta</taxon>
        <taxon>Magnoliopsida</taxon>
        <taxon>eudicotyledons</taxon>
        <taxon>Gunneridae</taxon>
        <taxon>Pentapetalae</taxon>
        <taxon>rosids</taxon>
        <taxon>fabids</taxon>
        <taxon>Fabales</taxon>
        <taxon>Fabaceae</taxon>
        <taxon>Cercidoideae</taxon>
        <taxon>Cercideae</taxon>
        <taxon>Bauhiniinae</taxon>
        <taxon>Bauhinia</taxon>
    </lineage>
</organism>
<gene>
    <name evidence="1" type="ORF">L6164_018227</name>
</gene>
<keyword evidence="2" id="KW-1185">Reference proteome</keyword>
<accession>A0ACB9NBV2</accession>
<protein>
    <submittedName>
        <fullName evidence="1">Uncharacterized protein</fullName>
    </submittedName>
</protein>
<evidence type="ECO:0000313" key="2">
    <source>
        <dbReference type="Proteomes" id="UP000828941"/>
    </source>
</evidence>
<name>A0ACB9NBV2_BAUVA</name>
<evidence type="ECO:0000313" key="1">
    <source>
        <dbReference type="EMBL" id="KAI4333407.1"/>
    </source>
</evidence>
<dbReference type="Proteomes" id="UP000828941">
    <property type="component" value="Chromosome 7"/>
</dbReference>
<sequence>MLAKPTFTLVYERFSNVKKLSISKLNYLYFTAQIFSKSGYDSANRGKRSNFIAYCNSRITKNGRSGNIKEAESIFSRMPNRNTISWTAMLTAYAENGQIRKARKTFDEMPERTTASYNAMITAYIRNRCNVDEAYKLFTVLSERNAVSYAAMITGFIRAGMFDQAEKLYSETPLQMRDPVCSNALISGYLKNNKLNEAVRIFQGMGDRDVISWSSMIDGFCKGRRIHDARNLFDKMPDRNVVSWSTMIDGYMEKGCFEEGFELFLNMRRESRVEINSTTMTIMCKACGSCGRTQEGLQIHGLTLHMGFEFDAILSNSIITMYCMFGYTDMANKIFCTMNKKDIVSWNSLISGYIQNSQVEEAYKLFERMPEKDLISWTAIISGFSMTGKIGKAIELFDMIPEKDDIVWTATISGFVNNGEYEEALRWFVRMCQEGYKPNTMTFSTVIAASAALVALSQGLQFHIHALKMNLESDLSVQNSLISMYSKCGNIIDAYRIFRDITQPNVISYNSIITGFAQNGFGEEGLGIYEKMQHEGHQPNHVTFLAVLSACTHVGLVEEGRHYFKSMKSQYGIEPGVDHYACMVDLLGRAGLLDEAVDLIHSMPLKPHAGVWGAILGASMTHSRLDLAKLAAQRISELEPANATPYVVLSDLYSDAGKQTEGNHVRMTKNLKGIKKIPGCSWVAV</sequence>